<dbReference type="EMBL" id="BMOU01000005">
    <property type="protein sequence ID" value="GGN98568.1"/>
    <property type="molecule type" value="Genomic_DNA"/>
</dbReference>
<dbReference type="SUPFAM" id="SSF55874">
    <property type="entry name" value="ATPase domain of HSP90 chaperone/DNA topoisomerase II/histidine kinase"/>
    <property type="match status" value="1"/>
</dbReference>
<dbReference type="PANTHER" id="PTHR44936">
    <property type="entry name" value="SENSOR PROTEIN CREC"/>
    <property type="match status" value="1"/>
</dbReference>
<dbReference type="Pfam" id="PF02518">
    <property type="entry name" value="HATPase_c"/>
    <property type="match status" value="1"/>
</dbReference>
<evidence type="ECO:0000256" key="6">
    <source>
        <dbReference type="ARBA" id="ARBA00022840"/>
    </source>
</evidence>
<evidence type="ECO:0000256" key="7">
    <source>
        <dbReference type="SAM" id="Phobius"/>
    </source>
</evidence>
<evidence type="ECO:0000256" key="5">
    <source>
        <dbReference type="ARBA" id="ARBA00022777"/>
    </source>
</evidence>
<keyword evidence="10" id="KW-1185">Reference proteome</keyword>
<dbReference type="InterPro" id="IPR003594">
    <property type="entry name" value="HATPase_dom"/>
</dbReference>
<dbReference type="AlphaFoldDB" id="A0A830GMI9"/>
<dbReference type="GO" id="GO:0005524">
    <property type="term" value="F:ATP binding"/>
    <property type="evidence" value="ECO:0007669"/>
    <property type="project" value="UniProtKB-KW"/>
</dbReference>
<dbReference type="InterPro" id="IPR050980">
    <property type="entry name" value="2C_sensor_his_kinase"/>
</dbReference>
<organism evidence="9 10">
    <name type="scientific">Haloarcula pellucida</name>
    <dbReference type="NCBI Taxonomy" id="1427151"/>
    <lineage>
        <taxon>Archaea</taxon>
        <taxon>Methanobacteriati</taxon>
        <taxon>Methanobacteriota</taxon>
        <taxon>Stenosarchaea group</taxon>
        <taxon>Halobacteria</taxon>
        <taxon>Halobacteriales</taxon>
        <taxon>Haloarculaceae</taxon>
        <taxon>Haloarcula</taxon>
    </lineage>
</organism>
<feature type="transmembrane region" description="Helical" evidence="7">
    <location>
        <begin position="44"/>
        <end position="62"/>
    </location>
</feature>
<feature type="transmembrane region" description="Helical" evidence="7">
    <location>
        <begin position="110"/>
        <end position="131"/>
    </location>
</feature>
<keyword evidence="7" id="KW-1133">Transmembrane helix</keyword>
<evidence type="ECO:0000313" key="10">
    <source>
        <dbReference type="Proteomes" id="UP000605784"/>
    </source>
</evidence>
<dbReference type="CDD" id="cd00075">
    <property type="entry name" value="HATPase"/>
    <property type="match status" value="1"/>
</dbReference>
<reference evidence="9" key="1">
    <citation type="journal article" date="2014" name="Int. J. Syst. Evol. Microbiol.">
        <title>Complete genome sequence of Corynebacterium casei LMG S-19264T (=DSM 44701T), isolated from a smear-ripened cheese.</title>
        <authorList>
            <consortium name="US DOE Joint Genome Institute (JGI-PGF)"/>
            <person name="Walter F."/>
            <person name="Albersmeier A."/>
            <person name="Kalinowski J."/>
            <person name="Ruckert C."/>
        </authorList>
    </citation>
    <scope>NUCLEOTIDE SEQUENCE</scope>
    <source>
        <strain evidence="9">JCM 17820</strain>
    </source>
</reference>
<protein>
    <recommendedName>
        <fullName evidence="2">histidine kinase</fullName>
        <ecNumber evidence="2">2.7.13.3</ecNumber>
    </recommendedName>
</protein>
<feature type="transmembrane region" description="Helical" evidence="7">
    <location>
        <begin position="74"/>
        <end position="98"/>
    </location>
</feature>
<comment type="catalytic activity">
    <reaction evidence="1">
        <text>ATP + protein L-histidine = ADP + protein N-phospho-L-histidine.</text>
        <dbReference type="EC" id="2.7.13.3"/>
    </reaction>
</comment>
<keyword evidence="6" id="KW-0067">ATP-binding</keyword>
<keyword evidence="7" id="KW-0472">Membrane</keyword>
<comment type="caution">
    <text evidence="9">The sequence shown here is derived from an EMBL/GenBank/DDBJ whole genome shotgun (WGS) entry which is preliminary data.</text>
</comment>
<accession>A0A830GMI9</accession>
<dbReference type="Pfam" id="PF16926">
    <property type="entry name" value="HisKA_4TM"/>
    <property type="match status" value="1"/>
</dbReference>
<keyword evidence="4" id="KW-0547">Nucleotide-binding</keyword>
<dbReference type="Proteomes" id="UP000605784">
    <property type="component" value="Unassembled WGS sequence"/>
</dbReference>
<keyword evidence="3" id="KW-0808">Transferase</keyword>
<evidence type="ECO:0000256" key="2">
    <source>
        <dbReference type="ARBA" id="ARBA00012438"/>
    </source>
</evidence>
<name>A0A830GMI9_9EURY</name>
<dbReference type="SMART" id="SM00387">
    <property type="entry name" value="HATPase_c"/>
    <property type="match status" value="1"/>
</dbReference>
<dbReference type="InterPro" id="IPR031623">
    <property type="entry name" value="HisKA_4TM"/>
</dbReference>
<dbReference type="EC" id="2.7.13.3" evidence="2"/>
<evidence type="ECO:0000256" key="3">
    <source>
        <dbReference type="ARBA" id="ARBA00022679"/>
    </source>
</evidence>
<dbReference type="InterPro" id="IPR036890">
    <property type="entry name" value="HATPase_C_sf"/>
</dbReference>
<gene>
    <name evidence="9" type="ORF">GCM10009030_29070</name>
</gene>
<proteinExistence type="predicted"/>
<feature type="transmembrane region" description="Helical" evidence="7">
    <location>
        <begin position="12"/>
        <end position="32"/>
    </location>
</feature>
<evidence type="ECO:0000256" key="1">
    <source>
        <dbReference type="ARBA" id="ARBA00000085"/>
    </source>
</evidence>
<keyword evidence="7" id="KW-0812">Transmembrane</keyword>
<dbReference type="PROSITE" id="PS50109">
    <property type="entry name" value="HIS_KIN"/>
    <property type="match status" value="1"/>
</dbReference>
<evidence type="ECO:0000259" key="8">
    <source>
        <dbReference type="PROSITE" id="PS50109"/>
    </source>
</evidence>
<dbReference type="Gene3D" id="3.30.565.10">
    <property type="entry name" value="Histidine kinase-like ATPase, C-terminal domain"/>
    <property type="match status" value="1"/>
</dbReference>
<dbReference type="RefSeq" id="WP_188999410.1">
    <property type="nucleotide sequence ID" value="NZ_BMOU01000005.1"/>
</dbReference>
<dbReference type="PANTHER" id="PTHR44936:SF10">
    <property type="entry name" value="SENSOR PROTEIN RSTB"/>
    <property type="match status" value="1"/>
</dbReference>
<evidence type="ECO:0000313" key="9">
    <source>
        <dbReference type="EMBL" id="GGN98568.1"/>
    </source>
</evidence>
<evidence type="ECO:0000256" key="4">
    <source>
        <dbReference type="ARBA" id="ARBA00022741"/>
    </source>
</evidence>
<dbReference type="InterPro" id="IPR005467">
    <property type="entry name" value="His_kinase_dom"/>
</dbReference>
<sequence>MDRRGVYQTAPWLLAGLGVVLYGVAAVWHLGFETSSLSVSSGPVVSFALDGLVPLTLVYGSYRLVRADLPMGRIWTVFVWSLAGCLLFAVVIGLSILIRETEGRIVAEPVFIMLLAADTGAVAGAIAGYFASQARQDADRAARAIHTLTFVNDLLRHDITNSLTVIDGRAGLLATDADDESTRAAARAIREQVAEIAQLVDNAGAVAATLSTESAFEHIDLVGVVADVVDGARATYDATITVDSPDSAVVYANEAVRPVVKNLVENAIEHNGGHPTVEVTIERSGETVRLHVVDDGPGIPPAQRENVFSPRAGETPGGLYLVETLVERFDGDIWLADEDGGAHFVVELERVT</sequence>
<keyword evidence="5" id="KW-0418">Kinase</keyword>
<dbReference type="GO" id="GO:0004673">
    <property type="term" value="F:protein histidine kinase activity"/>
    <property type="evidence" value="ECO:0007669"/>
    <property type="project" value="UniProtKB-EC"/>
</dbReference>
<feature type="domain" description="Histidine kinase" evidence="8">
    <location>
        <begin position="154"/>
        <end position="352"/>
    </location>
</feature>
<reference evidence="9" key="2">
    <citation type="submission" date="2020-09" db="EMBL/GenBank/DDBJ databases">
        <authorList>
            <person name="Sun Q."/>
            <person name="Ohkuma M."/>
        </authorList>
    </citation>
    <scope>NUCLEOTIDE SEQUENCE</scope>
    <source>
        <strain evidence="9">JCM 17820</strain>
    </source>
</reference>